<evidence type="ECO:0000313" key="2">
    <source>
        <dbReference type="Proteomes" id="UP001179280"/>
    </source>
</evidence>
<accession>A0ABS2T075</accession>
<evidence type="ECO:0000313" key="1">
    <source>
        <dbReference type="EMBL" id="MBM7841183.1"/>
    </source>
</evidence>
<proteinExistence type="predicted"/>
<gene>
    <name evidence="1" type="ORF">JOC54_004484</name>
</gene>
<name>A0ABS2T075_9BACI</name>
<protein>
    <submittedName>
        <fullName evidence="1">Uncharacterized protein</fullName>
    </submittedName>
</protein>
<sequence length="83" mass="9175">MTSYRATVKGHYLDAVSNQADQTNLFLYVVDGEWIGGLSIPDIDALGGGAHSINGETFEEVHDQPVSDWIEAFEIELDELTDF</sequence>
<organism evidence="1 2">
    <name type="scientific">Shouchella xiaoxiensis</name>
    <dbReference type="NCBI Taxonomy" id="766895"/>
    <lineage>
        <taxon>Bacteria</taxon>
        <taxon>Bacillati</taxon>
        <taxon>Bacillota</taxon>
        <taxon>Bacilli</taxon>
        <taxon>Bacillales</taxon>
        <taxon>Bacillaceae</taxon>
        <taxon>Shouchella</taxon>
    </lineage>
</organism>
<reference evidence="1" key="1">
    <citation type="submission" date="2021-01" db="EMBL/GenBank/DDBJ databases">
        <title>Genomic Encyclopedia of Type Strains, Phase IV (KMG-IV): sequencing the most valuable type-strain genomes for metagenomic binning, comparative biology and taxonomic classification.</title>
        <authorList>
            <person name="Goeker M."/>
        </authorList>
    </citation>
    <scope>NUCLEOTIDE SEQUENCE</scope>
    <source>
        <strain evidence="1">DSM 21943</strain>
    </source>
</reference>
<dbReference type="EMBL" id="JAFBCV010000024">
    <property type="protein sequence ID" value="MBM7841183.1"/>
    <property type="molecule type" value="Genomic_DNA"/>
</dbReference>
<dbReference type="RefSeq" id="WP_204469173.1">
    <property type="nucleotide sequence ID" value="NZ_JAFBCV010000024.1"/>
</dbReference>
<dbReference type="Proteomes" id="UP001179280">
    <property type="component" value="Unassembled WGS sequence"/>
</dbReference>
<comment type="caution">
    <text evidence="1">The sequence shown here is derived from an EMBL/GenBank/DDBJ whole genome shotgun (WGS) entry which is preliminary data.</text>
</comment>
<keyword evidence="2" id="KW-1185">Reference proteome</keyword>